<accession>A0A6A0A8A4</accession>
<comment type="caution">
    <text evidence="2">The sequence shown here is derived from an EMBL/GenBank/DDBJ whole genome shotgun (WGS) entry which is preliminary data.</text>
</comment>
<dbReference type="AlphaFoldDB" id="A0A6A0A8A4"/>
<keyword evidence="3" id="KW-1185">Reference proteome</keyword>
<evidence type="ECO:0000313" key="2">
    <source>
        <dbReference type="EMBL" id="GFH28929.1"/>
    </source>
</evidence>
<protein>
    <submittedName>
        <fullName evidence="2">Uncharacterized protein</fullName>
    </submittedName>
</protein>
<name>A0A6A0A8A4_HAELA</name>
<proteinExistence type="predicted"/>
<evidence type="ECO:0000256" key="1">
    <source>
        <dbReference type="SAM" id="MobiDB-lite"/>
    </source>
</evidence>
<dbReference type="Proteomes" id="UP000485058">
    <property type="component" value="Unassembled WGS sequence"/>
</dbReference>
<organism evidence="2 3">
    <name type="scientific">Haematococcus lacustris</name>
    <name type="common">Green alga</name>
    <name type="synonym">Haematococcus pluvialis</name>
    <dbReference type="NCBI Taxonomy" id="44745"/>
    <lineage>
        <taxon>Eukaryota</taxon>
        <taxon>Viridiplantae</taxon>
        <taxon>Chlorophyta</taxon>
        <taxon>core chlorophytes</taxon>
        <taxon>Chlorophyceae</taxon>
        <taxon>CS clade</taxon>
        <taxon>Chlamydomonadales</taxon>
        <taxon>Haematococcaceae</taxon>
        <taxon>Haematococcus</taxon>
    </lineage>
</organism>
<feature type="compositionally biased region" description="Basic and acidic residues" evidence="1">
    <location>
        <begin position="257"/>
        <end position="274"/>
    </location>
</feature>
<feature type="region of interest" description="Disordered" evidence="1">
    <location>
        <begin position="251"/>
        <end position="288"/>
    </location>
</feature>
<reference evidence="2 3" key="1">
    <citation type="submission" date="2020-02" db="EMBL/GenBank/DDBJ databases">
        <title>Draft genome sequence of Haematococcus lacustris strain NIES-144.</title>
        <authorList>
            <person name="Morimoto D."/>
            <person name="Nakagawa S."/>
            <person name="Yoshida T."/>
            <person name="Sawayama S."/>
        </authorList>
    </citation>
    <scope>NUCLEOTIDE SEQUENCE [LARGE SCALE GENOMIC DNA]</scope>
    <source>
        <strain evidence="2 3">NIES-144</strain>
    </source>
</reference>
<evidence type="ECO:0000313" key="3">
    <source>
        <dbReference type="Proteomes" id="UP000485058"/>
    </source>
</evidence>
<dbReference type="EMBL" id="BLLF01004105">
    <property type="protein sequence ID" value="GFH28929.1"/>
    <property type="molecule type" value="Genomic_DNA"/>
</dbReference>
<sequence length="288" mass="32251">MSEAKLLRENNDRDLVESCSKRRGVAESFTQLETRPRLLFEREQRGPRHYTVSLYITGWFRAGSVYKISAQHQSVCDAQLCRRPLHFFSKNSGYAAVTVKLQHFSVKTAVRQRKNSGYAAVTVKLRGSHAVSGILQPRPQPAHRCGEQRNPFGARGQRCLGAVYNTMKENHNYTSHTQAWLGAWLEIWAVRKTVAWLGRTCSMALLAPGVVRVPLTETRDMHGSMVCATRQQGAIVAAVAVTATLATSKARCARMKSPHDRSQPPAEGARDQHRQAAQWQTSYEGRHA</sequence>
<feature type="compositionally biased region" description="Polar residues" evidence="1">
    <location>
        <begin position="275"/>
        <end position="288"/>
    </location>
</feature>
<gene>
    <name evidence="2" type="ORF">HaLaN_27499</name>
</gene>